<dbReference type="InterPro" id="IPR008530">
    <property type="entry name" value="CCDC22"/>
</dbReference>
<dbReference type="PANTHER" id="PTHR15668">
    <property type="entry name" value="JM1 PROTEIN"/>
    <property type="match status" value="1"/>
</dbReference>
<evidence type="ECO:0000313" key="3">
    <source>
        <dbReference type="EMBL" id="KAK8950352.1"/>
    </source>
</evidence>
<comment type="caution">
    <text evidence="3">The sequence shown here is derived from an EMBL/GenBank/DDBJ whole genome shotgun (WGS) entry which is preliminary data.</text>
</comment>
<keyword evidence="1" id="KW-0175">Coiled coil</keyword>
<evidence type="ECO:0000256" key="1">
    <source>
        <dbReference type="SAM" id="Coils"/>
    </source>
</evidence>
<evidence type="ECO:0000259" key="2">
    <source>
        <dbReference type="Pfam" id="PF05667"/>
    </source>
</evidence>
<dbReference type="EMBL" id="JBBWWR010000015">
    <property type="protein sequence ID" value="KAK8950352.1"/>
    <property type="molecule type" value="Genomic_DNA"/>
</dbReference>
<dbReference type="Pfam" id="PF05667">
    <property type="entry name" value="CCDC22_CC"/>
    <property type="match status" value="1"/>
</dbReference>
<dbReference type="InterPro" id="IPR048348">
    <property type="entry name" value="CCDC22_CC"/>
</dbReference>
<name>A0ABR2LVT5_9ASPA</name>
<gene>
    <name evidence="3" type="ORF">KSP40_PGU016049</name>
</gene>
<feature type="coiled-coil region" evidence="1">
    <location>
        <begin position="1"/>
        <end position="28"/>
    </location>
</feature>
<keyword evidence="4" id="KW-1185">Reference proteome</keyword>
<evidence type="ECO:0000313" key="4">
    <source>
        <dbReference type="Proteomes" id="UP001412067"/>
    </source>
</evidence>
<accession>A0ABR2LVT5</accession>
<dbReference type="PANTHER" id="PTHR15668:SF4">
    <property type="entry name" value="COILED-COIL DOMAIN-CONTAINING PROTEIN 22"/>
    <property type="match status" value="1"/>
</dbReference>
<reference evidence="3 4" key="1">
    <citation type="journal article" date="2022" name="Nat. Plants">
        <title>Genomes of leafy and leafless Platanthera orchids illuminate the evolution of mycoheterotrophy.</title>
        <authorList>
            <person name="Li M.H."/>
            <person name="Liu K.W."/>
            <person name="Li Z."/>
            <person name="Lu H.C."/>
            <person name="Ye Q.L."/>
            <person name="Zhang D."/>
            <person name="Wang J.Y."/>
            <person name="Li Y.F."/>
            <person name="Zhong Z.M."/>
            <person name="Liu X."/>
            <person name="Yu X."/>
            <person name="Liu D.K."/>
            <person name="Tu X.D."/>
            <person name="Liu B."/>
            <person name="Hao Y."/>
            <person name="Liao X.Y."/>
            <person name="Jiang Y.T."/>
            <person name="Sun W.H."/>
            <person name="Chen J."/>
            <person name="Chen Y.Q."/>
            <person name="Ai Y."/>
            <person name="Zhai J.W."/>
            <person name="Wu S.S."/>
            <person name="Zhou Z."/>
            <person name="Hsiao Y.Y."/>
            <person name="Wu W.L."/>
            <person name="Chen Y.Y."/>
            <person name="Lin Y.F."/>
            <person name="Hsu J.L."/>
            <person name="Li C.Y."/>
            <person name="Wang Z.W."/>
            <person name="Zhao X."/>
            <person name="Zhong W.Y."/>
            <person name="Ma X.K."/>
            <person name="Ma L."/>
            <person name="Huang J."/>
            <person name="Chen G.Z."/>
            <person name="Huang M.Z."/>
            <person name="Huang L."/>
            <person name="Peng D.H."/>
            <person name="Luo Y.B."/>
            <person name="Zou S.Q."/>
            <person name="Chen S.P."/>
            <person name="Lan S."/>
            <person name="Tsai W.C."/>
            <person name="Van de Peer Y."/>
            <person name="Liu Z.J."/>
        </authorList>
    </citation>
    <scope>NUCLEOTIDE SEQUENCE [LARGE SCALE GENOMIC DNA]</scope>
    <source>
        <strain evidence="3">Lor288</strain>
    </source>
</reference>
<organism evidence="3 4">
    <name type="scientific">Platanthera guangdongensis</name>
    <dbReference type="NCBI Taxonomy" id="2320717"/>
    <lineage>
        <taxon>Eukaryota</taxon>
        <taxon>Viridiplantae</taxon>
        <taxon>Streptophyta</taxon>
        <taxon>Embryophyta</taxon>
        <taxon>Tracheophyta</taxon>
        <taxon>Spermatophyta</taxon>
        <taxon>Magnoliopsida</taxon>
        <taxon>Liliopsida</taxon>
        <taxon>Asparagales</taxon>
        <taxon>Orchidaceae</taxon>
        <taxon>Orchidoideae</taxon>
        <taxon>Orchideae</taxon>
        <taxon>Orchidinae</taxon>
        <taxon>Platanthera</taxon>
    </lineage>
</organism>
<dbReference type="Proteomes" id="UP001412067">
    <property type="component" value="Unassembled WGS sequence"/>
</dbReference>
<proteinExistence type="predicted"/>
<feature type="domain" description="CCDC22 coiled-coil" evidence="2">
    <location>
        <begin position="69"/>
        <end position="201"/>
    </location>
</feature>
<sequence length="293" mass="34079">MLPLKVEIKELKRQEKRLKDEMHAKTLDIQKIQDKHDIMKVSFDLAVNNQQSVELYIQELDAKVKISQQKVMELETKREAEHLDLLMMLEKQPKLLSRKSYIDRVTEFTKNSWKLDFDIQQILKDTRALQLESNSIQERLHRTYAVVDETVFREAKKDATGRQAYRLLTSIHDSFQQIADAILATDRTQREVAAQEAKLAALSSHGLDIAKLQADLYSIKEENEALLKKSHNSSPISGRRLRLCRDWLPTYLGIQWNSMNSHHGLPDKIHLQVAMTCSRRLRRTGRGAITTRR</sequence>
<protein>
    <recommendedName>
        <fullName evidence="2">CCDC22 coiled-coil domain-containing protein</fullName>
    </recommendedName>
</protein>